<feature type="compositionally biased region" description="Acidic residues" evidence="1">
    <location>
        <begin position="28"/>
        <end position="38"/>
    </location>
</feature>
<gene>
    <name evidence="2" type="ORF">OCS_05152</name>
</gene>
<dbReference type="HOGENOM" id="CLU_1835745_0_0_1"/>
<protein>
    <submittedName>
        <fullName evidence="2">Oligomeric Golgi complex component</fullName>
    </submittedName>
</protein>
<evidence type="ECO:0000313" key="3">
    <source>
        <dbReference type="Proteomes" id="UP000019374"/>
    </source>
</evidence>
<accession>T5A9R0</accession>
<organism evidence="2 3">
    <name type="scientific">Ophiocordyceps sinensis (strain Co18 / CGMCC 3.14243)</name>
    <name type="common">Yarsagumba caterpillar fungus</name>
    <name type="synonym">Hirsutella sinensis</name>
    <dbReference type="NCBI Taxonomy" id="911162"/>
    <lineage>
        <taxon>Eukaryota</taxon>
        <taxon>Fungi</taxon>
        <taxon>Dikarya</taxon>
        <taxon>Ascomycota</taxon>
        <taxon>Pezizomycotina</taxon>
        <taxon>Sordariomycetes</taxon>
        <taxon>Hypocreomycetidae</taxon>
        <taxon>Hypocreales</taxon>
        <taxon>Ophiocordycipitaceae</taxon>
        <taxon>Ophiocordyceps</taxon>
    </lineage>
</organism>
<dbReference type="OrthoDB" id="46189at2759"/>
<proteinExistence type="predicted"/>
<dbReference type="EMBL" id="KE653640">
    <property type="protein sequence ID" value="EQK99130.1"/>
    <property type="molecule type" value="Genomic_DNA"/>
</dbReference>
<dbReference type="eggNOG" id="ENOG502RN59">
    <property type="taxonomic scope" value="Eukaryota"/>
</dbReference>
<evidence type="ECO:0000256" key="1">
    <source>
        <dbReference type="SAM" id="MobiDB-lite"/>
    </source>
</evidence>
<feature type="region of interest" description="Disordered" evidence="1">
    <location>
        <begin position="1"/>
        <end position="65"/>
    </location>
</feature>
<evidence type="ECO:0000313" key="2">
    <source>
        <dbReference type="EMBL" id="EQK99130.1"/>
    </source>
</evidence>
<dbReference type="AlphaFoldDB" id="T5A9R0"/>
<sequence length="140" mass="15354">MWQQELSGLSSNEATEAANDAVTSQDPRDDEEVDETEDRTEHKSHAERHGKGDTEAGARNPGAGLTTSRMRDIAVQWHFDVSFLLCCVGNMSGSASEDLQAIEQTTLKRSGLDDGPSSQRVAKVAQDYWRRTSLLFGLLA</sequence>
<feature type="compositionally biased region" description="Basic and acidic residues" evidence="1">
    <location>
        <begin position="39"/>
        <end position="56"/>
    </location>
</feature>
<name>T5A9R0_OPHSC</name>
<feature type="compositionally biased region" description="Polar residues" evidence="1">
    <location>
        <begin position="1"/>
        <end position="14"/>
    </location>
</feature>
<dbReference type="Proteomes" id="UP000019374">
    <property type="component" value="Unassembled WGS sequence"/>
</dbReference>
<reference evidence="2 3" key="1">
    <citation type="journal article" date="2013" name="Chin. Sci. Bull.">
        <title>Genome survey uncovers the secrets of sex and lifestyle in caterpillar fungus.</title>
        <authorList>
            <person name="Hu X."/>
            <person name="Zhang Y."/>
            <person name="Xiao G."/>
            <person name="Zheng P."/>
            <person name="Xia Y."/>
            <person name="Zhang X."/>
            <person name="St Leger R.J."/>
            <person name="Liu X."/>
            <person name="Wang C."/>
        </authorList>
    </citation>
    <scope>NUCLEOTIDE SEQUENCE [LARGE SCALE GENOMIC DNA]</scope>
    <source>
        <strain evidence="3">Co18 / CGMCC 3.14243</strain>
        <tissue evidence="2">Fruit-body</tissue>
    </source>
</reference>